<dbReference type="Proteomes" id="UP001251528">
    <property type="component" value="Unassembled WGS sequence"/>
</dbReference>
<protein>
    <submittedName>
        <fullName evidence="1">Uncharacterized protein</fullName>
    </submittedName>
</protein>
<dbReference type="AlphaFoldDB" id="A0AAJ0FQJ8"/>
<gene>
    <name evidence="1" type="ORF">QQS21_009143</name>
</gene>
<dbReference type="EMBL" id="JASWJB010000225">
    <property type="protein sequence ID" value="KAK2593171.1"/>
    <property type="molecule type" value="Genomic_DNA"/>
</dbReference>
<evidence type="ECO:0000313" key="2">
    <source>
        <dbReference type="Proteomes" id="UP001251528"/>
    </source>
</evidence>
<name>A0AAJ0FQJ8_9HYPO</name>
<proteinExistence type="predicted"/>
<keyword evidence="2" id="KW-1185">Reference proteome</keyword>
<reference evidence="1" key="1">
    <citation type="submission" date="2023-06" db="EMBL/GenBank/DDBJ databases">
        <title>Conoideocrella luteorostrata (Hypocreales: Clavicipitaceae), a potential biocontrol fungus for elongate hemlock scale in United States Christmas tree production areas.</title>
        <authorList>
            <person name="Barrett H."/>
            <person name="Lovett B."/>
            <person name="Macias A.M."/>
            <person name="Stajich J.E."/>
            <person name="Kasson M.T."/>
        </authorList>
    </citation>
    <scope>NUCLEOTIDE SEQUENCE</scope>
    <source>
        <strain evidence="1">ARSEF 14590</strain>
    </source>
</reference>
<comment type="caution">
    <text evidence="1">The sequence shown here is derived from an EMBL/GenBank/DDBJ whole genome shotgun (WGS) entry which is preliminary data.</text>
</comment>
<organism evidence="1 2">
    <name type="scientific">Conoideocrella luteorostrata</name>
    <dbReference type="NCBI Taxonomy" id="1105319"/>
    <lineage>
        <taxon>Eukaryota</taxon>
        <taxon>Fungi</taxon>
        <taxon>Dikarya</taxon>
        <taxon>Ascomycota</taxon>
        <taxon>Pezizomycotina</taxon>
        <taxon>Sordariomycetes</taxon>
        <taxon>Hypocreomycetidae</taxon>
        <taxon>Hypocreales</taxon>
        <taxon>Clavicipitaceae</taxon>
        <taxon>Conoideocrella</taxon>
    </lineage>
</organism>
<evidence type="ECO:0000313" key="1">
    <source>
        <dbReference type="EMBL" id="KAK2593171.1"/>
    </source>
</evidence>
<sequence length="405" mass="41611">MLHAEHVVSEAAHMLAIRGECNETAPLFASAADAVTALGFTGSITASRIVTDSSQMATTGSTELLTESVGESVPVSTQTALSTIYSIKSTTQPQTITTTTTGTTTITLLPVPEYTGASDDTCQVAVTKTVLVTVYPPPPPPDATVTAGLSTVTNVNTQVSYTSGLPDVTLSGNPSTYTTVQTQVSLTSGAPDATVSGNPSTATDVHTDLSLTTSLPEGTVSGDASTVTDIQVSWSWPLTTTYSTPFTTLTVSDLWGPASSDTPSKTEQVELSTFTTIISSQVTITISHLSPSFTTLVEASSEVAGDVTSLPASRTSTFTQVITVTGPPAIETTTVDVPPPAYTTTSPTSNIAGDVASTTSSTSVFTPVVISDGSKRPEPKAWGGSNGSRNVACTIMLIATIMFML</sequence>
<accession>A0AAJ0FQJ8</accession>